<evidence type="ECO:0000256" key="2">
    <source>
        <dbReference type="ARBA" id="ARBA00008610"/>
    </source>
</evidence>
<gene>
    <name evidence="9" type="ORF">CUN51_06910</name>
</gene>
<evidence type="ECO:0000256" key="7">
    <source>
        <dbReference type="SAM" id="SignalP"/>
    </source>
</evidence>
<keyword evidence="4 7" id="KW-0732">Signal</keyword>
<evidence type="ECO:0000313" key="9">
    <source>
        <dbReference type="EMBL" id="PJF30708.1"/>
    </source>
</evidence>
<comment type="subcellular location">
    <subcellularLocation>
        <location evidence="1">Cell membrane</location>
        <topology evidence="1">Lipid-anchor</topology>
    </subcellularLocation>
</comment>
<keyword evidence="6" id="KW-0449">Lipoprotein</keyword>
<dbReference type="PANTHER" id="PTHR34296:SF2">
    <property type="entry name" value="ABC TRANSPORTER GUANOSINE-BINDING PROTEIN NUPN"/>
    <property type="match status" value="1"/>
</dbReference>
<proteinExistence type="inferred from homology"/>
<comment type="similarity">
    <text evidence="2">Belongs to the BMP lipoprotein family.</text>
</comment>
<keyword evidence="5" id="KW-0472">Membrane</keyword>
<keyword evidence="3" id="KW-1003">Cell membrane</keyword>
<evidence type="ECO:0000256" key="6">
    <source>
        <dbReference type="ARBA" id="ARBA00023288"/>
    </source>
</evidence>
<accession>A0A2M8NZH8</accession>
<dbReference type="SUPFAM" id="SSF53822">
    <property type="entry name" value="Periplasmic binding protein-like I"/>
    <property type="match status" value="1"/>
</dbReference>
<reference evidence="9 10" key="1">
    <citation type="submission" date="2017-11" db="EMBL/GenBank/DDBJ databases">
        <title>Evolution of Phototrophy in the Chloroflexi Phylum Driven by Horizontal Gene Transfer.</title>
        <authorList>
            <person name="Ward L.M."/>
            <person name="Hemp J."/>
            <person name="Shih P.M."/>
            <person name="Mcglynn S.E."/>
            <person name="Fischer W."/>
        </authorList>
    </citation>
    <scope>NUCLEOTIDE SEQUENCE [LARGE SCALE GENOMIC DNA]</scope>
    <source>
        <strain evidence="9">CP2_2F</strain>
    </source>
</reference>
<dbReference type="PANTHER" id="PTHR34296">
    <property type="entry name" value="TRANSCRIPTIONAL ACTIVATOR PROTEIN MED"/>
    <property type="match status" value="1"/>
</dbReference>
<name>A0A2M8NZH8_9CHLR</name>
<protein>
    <submittedName>
        <fullName evidence="9">BMP family ABC transporter substrate-binding protein</fullName>
    </submittedName>
</protein>
<dbReference type="InterPro" id="IPR050957">
    <property type="entry name" value="BMP_lipoprotein"/>
</dbReference>
<feature type="chain" id="PRO_5014850935" evidence="7">
    <location>
        <begin position="25"/>
        <end position="342"/>
    </location>
</feature>
<dbReference type="EMBL" id="PGTK01000007">
    <property type="protein sequence ID" value="PJF30708.1"/>
    <property type="molecule type" value="Genomic_DNA"/>
</dbReference>
<dbReference type="CDD" id="cd06354">
    <property type="entry name" value="PBP1_PrnA-like"/>
    <property type="match status" value="1"/>
</dbReference>
<evidence type="ECO:0000259" key="8">
    <source>
        <dbReference type="Pfam" id="PF02608"/>
    </source>
</evidence>
<organism evidence="9 10">
    <name type="scientific">Candidatus Thermofonsia Clade 1 bacterium</name>
    <dbReference type="NCBI Taxonomy" id="2364210"/>
    <lineage>
        <taxon>Bacteria</taxon>
        <taxon>Bacillati</taxon>
        <taxon>Chloroflexota</taxon>
        <taxon>Candidatus Thermofontia</taxon>
        <taxon>Candidatus Thermofonsia Clade 1</taxon>
    </lineage>
</organism>
<evidence type="ECO:0000256" key="3">
    <source>
        <dbReference type="ARBA" id="ARBA00022475"/>
    </source>
</evidence>
<dbReference type="InterPro" id="IPR028082">
    <property type="entry name" value="Peripla_BP_I"/>
</dbReference>
<sequence length="342" mass="36365">MKRILGFALVVALALTALQLGVVAQPSRAAGPKLCLVTDVGEIDDRSFNQSAYEGLVKAAELLDGEEAYIETQNATDYASNIQALVEEGCQVIVTVGFALGDATIKAAEQYPDVYFIGVDQFQATEIKNVVGLIFPEAKAGFLAGVLAARMSRSGIVAAVLGTDQVPPVVFFKEGFEAGARYVNPDIRLISTYHPGGLDRAFTDPEWGAQTAKQAFDQGADVIFGAGGKTGNGALEEVAKLTTPERPVYCIGVDTDQWLTVPAAHPCLISSAMKLITDGVVDIIKLWSEGNPPSGNYVGDVGLAPFHDFEDVVPDEVKKELEEVAELLLSGKLDPMTGKMIE</sequence>
<evidence type="ECO:0000256" key="4">
    <source>
        <dbReference type="ARBA" id="ARBA00022729"/>
    </source>
</evidence>
<feature type="signal peptide" evidence="7">
    <location>
        <begin position="1"/>
        <end position="24"/>
    </location>
</feature>
<dbReference type="AlphaFoldDB" id="A0A2M8NZH8"/>
<dbReference type="InterPro" id="IPR003760">
    <property type="entry name" value="PnrA-like"/>
</dbReference>
<evidence type="ECO:0000256" key="5">
    <source>
        <dbReference type="ARBA" id="ARBA00023136"/>
    </source>
</evidence>
<dbReference type="GO" id="GO:0005886">
    <property type="term" value="C:plasma membrane"/>
    <property type="evidence" value="ECO:0007669"/>
    <property type="project" value="UniProtKB-SubCell"/>
</dbReference>
<dbReference type="Gene3D" id="3.40.50.2300">
    <property type="match status" value="2"/>
</dbReference>
<dbReference type="Proteomes" id="UP000228921">
    <property type="component" value="Unassembled WGS sequence"/>
</dbReference>
<feature type="domain" description="ABC transporter substrate-binding protein PnrA-like" evidence="8">
    <location>
        <begin position="36"/>
        <end position="291"/>
    </location>
</feature>
<evidence type="ECO:0000256" key="1">
    <source>
        <dbReference type="ARBA" id="ARBA00004193"/>
    </source>
</evidence>
<comment type="caution">
    <text evidence="9">The sequence shown here is derived from an EMBL/GenBank/DDBJ whole genome shotgun (WGS) entry which is preliminary data.</text>
</comment>
<dbReference type="Pfam" id="PF02608">
    <property type="entry name" value="Bmp"/>
    <property type="match status" value="1"/>
</dbReference>
<evidence type="ECO:0000313" key="10">
    <source>
        <dbReference type="Proteomes" id="UP000228921"/>
    </source>
</evidence>